<dbReference type="GO" id="GO:0046872">
    <property type="term" value="F:metal ion binding"/>
    <property type="evidence" value="ECO:0007669"/>
    <property type="project" value="UniProtKB-KW"/>
</dbReference>
<name>A0A9P8VID5_9PEZI</name>
<organism evidence="7 8">
    <name type="scientific">Plectosphaerella plurivora</name>
    <dbReference type="NCBI Taxonomy" id="936078"/>
    <lineage>
        <taxon>Eukaryota</taxon>
        <taxon>Fungi</taxon>
        <taxon>Dikarya</taxon>
        <taxon>Ascomycota</taxon>
        <taxon>Pezizomycotina</taxon>
        <taxon>Sordariomycetes</taxon>
        <taxon>Hypocreomycetidae</taxon>
        <taxon>Glomerellales</taxon>
        <taxon>Plectosphaerellaceae</taxon>
        <taxon>Plectosphaerella</taxon>
    </lineage>
</organism>
<dbReference type="InterPro" id="IPR036400">
    <property type="entry name" value="Cyt_B5-like_heme/steroid_sf"/>
</dbReference>
<evidence type="ECO:0000256" key="4">
    <source>
        <dbReference type="ARBA" id="ARBA00038168"/>
    </source>
</evidence>
<evidence type="ECO:0000256" key="2">
    <source>
        <dbReference type="ARBA" id="ARBA00022723"/>
    </source>
</evidence>
<keyword evidence="3" id="KW-0408">Iron</keyword>
<evidence type="ECO:0000313" key="7">
    <source>
        <dbReference type="EMBL" id="KAH6691321.1"/>
    </source>
</evidence>
<dbReference type="InterPro" id="IPR018506">
    <property type="entry name" value="Cyt_B5_heme-BS"/>
</dbReference>
<dbReference type="GO" id="GO:0016020">
    <property type="term" value="C:membrane"/>
    <property type="evidence" value="ECO:0007669"/>
    <property type="project" value="TreeGrafter"/>
</dbReference>
<feature type="domain" description="Cytochrome b5 heme-binding" evidence="6">
    <location>
        <begin position="948"/>
        <end position="1028"/>
    </location>
</feature>
<dbReference type="PANTHER" id="PTHR19359">
    <property type="entry name" value="CYTOCHROME B5"/>
    <property type="match status" value="1"/>
</dbReference>
<evidence type="ECO:0000256" key="3">
    <source>
        <dbReference type="ARBA" id="ARBA00023004"/>
    </source>
</evidence>
<protein>
    <recommendedName>
        <fullName evidence="6">Cytochrome b5 heme-binding domain-containing protein</fullName>
    </recommendedName>
</protein>
<dbReference type="SUPFAM" id="SSF55856">
    <property type="entry name" value="Cytochrome b5-like heme/steroid binding domain"/>
    <property type="match status" value="2"/>
</dbReference>
<keyword evidence="2" id="KW-0479">Metal-binding</keyword>
<comment type="similarity">
    <text evidence="4">Belongs to the cytochrome b5 family.</text>
</comment>
<gene>
    <name evidence="7" type="ORF">F5X68DRAFT_259402</name>
</gene>
<sequence>MRIELPTYPWSFRQTNDFALSLAPEPIASIKIMANQQLPLWSWSIPTLHPETHQPPPRPTDEALDSLYLNESEQSKLLGGLRIWELAELYTPVSHDLQQNNNWAAESFLPPNESDWFAVFTRSHWLVSDEKILENNPGLRDFGYTDQDTWSVDDERIWKELSRVIELANSFLKTAAEGEWLQNALQYHRTYKILEEPLGKKLWTEVPRENVYNRLTAPAVCQWIDSGDFHKYIRWALDSYPVGGLRGAGANGATDSGQRDPFHLITMNVETFLILLDPTMSAMKKVTARFAMAVTMVHELACGNSFINGTFGADLRTRVIYEKWPECFDLGVPYGIAIGVPWPESGRFSWFDHGPDSKVRTPDLKSIRSIAIYPAPSSWVCRLQQRDFWTGDVAQYGLEAIRHPNILVGQEVWYTETFSNRFSRPVRLDDAEIDSYPPSMRSHLRTAITKIKNARVNCRQMRPWHYDTRLRWSTTPWSHITPRRKLWKLTNSVFTLPRTGRKEADAMSIVENMGWIGEEAYTAVFKSYNPETMEFDLKIEGLAKDIEHRCFKAWFYYGISHLVYGSLPARENEETSPAVQFRQNPIYSNSRAWHETDELMRPWRLTEDLSLRFSMGVGLKNYTVPFTLRARHTEECMSTPQNRSISLAEGLAILNDFFFASPFAPQRLRVAVNSEYTRLVAQLRNQTIAPPDSSDGFLSFGLKLPTYVDDLPHRTHHNFLWHIFCLHYQGPPRFTFEGEDDLEMWTGLAADDGFSQVQPQANAMRVVQQAESAYLTIAELYDLRRRKSCVEIVLIRSGLDLEVYDQEVLLKTLDHSEELLQQNIERTPYGWCLNKRTANEFRARNAEAHEPWAKVVQWVTPEEVYLQDGKEGRRTWITTGGQVYDVTEFALHPADDKLQKVLLSRPGGNPMLAVHAEGYRPREVVKRLLRYRVAMLFPVGLDVGPKQVRTFTSEELGWHQFRETGMYVQIYNDVYDVSTVYLDMHPGGIDALSAYAGRDATEAFEKYHLENREQLLESIQAMKIGRMIKTYRPRDEVAVGDVRLRDCVFRGEEATAAVKDIQGSPTEEFEAALKRIANGGEDEAIVTLWNKHQDLIVGRYAAPHEALSTMTDRQLKAFDGQTIDSSFENAAFMAVDDTVYDISTLLQFGHPTVVSGLRQYAGRTCTDKVVARNMKTRYAFRAVARLSEHEQKDGPSWDPRRLRHDIADVDLQKLKSHMPKEKERKEEKKKRKFEEMGCGAEMSFRDPPPRLKKPMAEPVAEGERPAKRRAAEPMSLWLDWRTEELVGKLQKDFASGKLFAEWQAKEMEREEDDAWEMEGYWEKAREEETVGA</sequence>
<dbReference type="EMBL" id="JAGSXJ010000005">
    <property type="protein sequence ID" value="KAH6691321.1"/>
    <property type="molecule type" value="Genomic_DNA"/>
</dbReference>
<dbReference type="OrthoDB" id="10254945at2759"/>
<comment type="caution">
    <text evidence="7">The sequence shown here is derived from an EMBL/GenBank/DDBJ whole genome shotgun (WGS) entry which is preliminary data.</text>
</comment>
<proteinExistence type="inferred from homology"/>
<dbReference type="Proteomes" id="UP000770015">
    <property type="component" value="Unassembled WGS sequence"/>
</dbReference>
<dbReference type="SMART" id="SM01117">
    <property type="entry name" value="Cyt-b5"/>
    <property type="match status" value="3"/>
</dbReference>
<dbReference type="InterPro" id="IPR001199">
    <property type="entry name" value="Cyt_B5-like_heme/steroid-bd"/>
</dbReference>
<evidence type="ECO:0000256" key="1">
    <source>
        <dbReference type="ARBA" id="ARBA00022617"/>
    </source>
</evidence>
<feature type="region of interest" description="Disordered" evidence="5">
    <location>
        <begin position="1240"/>
        <end position="1268"/>
    </location>
</feature>
<evidence type="ECO:0000256" key="5">
    <source>
        <dbReference type="SAM" id="MobiDB-lite"/>
    </source>
</evidence>
<evidence type="ECO:0000313" key="8">
    <source>
        <dbReference type="Proteomes" id="UP000770015"/>
    </source>
</evidence>
<dbReference type="Pfam" id="PF00173">
    <property type="entry name" value="Cyt-b5"/>
    <property type="match status" value="1"/>
</dbReference>
<evidence type="ECO:0000259" key="6">
    <source>
        <dbReference type="PROSITE" id="PS50255"/>
    </source>
</evidence>
<accession>A0A9P8VID5</accession>
<dbReference type="InterPro" id="IPR050668">
    <property type="entry name" value="Cytochrome_b5"/>
</dbReference>
<dbReference type="PROSITE" id="PS00191">
    <property type="entry name" value="CYTOCHROME_B5_1"/>
    <property type="match status" value="1"/>
</dbReference>
<dbReference type="Gene3D" id="3.10.120.10">
    <property type="entry name" value="Cytochrome b5-like heme/steroid binding domain"/>
    <property type="match status" value="1"/>
</dbReference>
<dbReference type="PROSITE" id="PS50255">
    <property type="entry name" value="CYTOCHROME_B5_2"/>
    <property type="match status" value="1"/>
</dbReference>
<keyword evidence="1" id="KW-0349">Heme</keyword>
<keyword evidence="8" id="KW-1185">Reference proteome</keyword>
<dbReference type="GO" id="GO:0020037">
    <property type="term" value="F:heme binding"/>
    <property type="evidence" value="ECO:0007669"/>
    <property type="project" value="InterPro"/>
</dbReference>
<reference evidence="7" key="1">
    <citation type="journal article" date="2021" name="Nat. Commun.">
        <title>Genetic determinants of endophytism in the Arabidopsis root mycobiome.</title>
        <authorList>
            <person name="Mesny F."/>
            <person name="Miyauchi S."/>
            <person name="Thiergart T."/>
            <person name="Pickel B."/>
            <person name="Atanasova L."/>
            <person name="Karlsson M."/>
            <person name="Huettel B."/>
            <person name="Barry K.W."/>
            <person name="Haridas S."/>
            <person name="Chen C."/>
            <person name="Bauer D."/>
            <person name="Andreopoulos W."/>
            <person name="Pangilinan J."/>
            <person name="LaButti K."/>
            <person name="Riley R."/>
            <person name="Lipzen A."/>
            <person name="Clum A."/>
            <person name="Drula E."/>
            <person name="Henrissat B."/>
            <person name="Kohler A."/>
            <person name="Grigoriev I.V."/>
            <person name="Martin F.M."/>
            <person name="Hacquard S."/>
        </authorList>
    </citation>
    <scope>NUCLEOTIDE SEQUENCE</scope>
    <source>
        <strain evidence="7">MPI-SDFR-AT-0117</strain>
    </source>
</reference>